<reference evidence="1" key="1">
    <citation type="submission" date="2020-10" db="EMBL/GenBank/DDBJ databases">
        <authorList>
            <person name="Han B."/>
            <person name="Lu T."/>
            <person name="Zhao Q."/>
            <person name="Huang X."/>
            <person name="Zhao Y."/>
        </authorList>
    </citation>
    <scope>NUCLEOTIDE SEQUENCE</scope>
</reference>
<organism evidence="1 2">
    <name type="scientific">Miscanthus lutarioriparius</name>
    <dbReference type="NCBI Taxonomy" id="422564"/>
    <lineage>
        <taxon>Eukaryota</taxon>
        <taxon>Viridiplantae</taxon>
        <taxon>Streptophyta</taxon>
        <taxon>Embryophyta</taxon>
        <taxon>Tracheophyta</taxon>
        <taxon>Spermatophyta</taxon>
        <taxon>Magnoliopsida</taxon>
        <taxon>Liliopsida</taxon>
        <taxon>Poales</taxon>
        <taxon>Poaceae</taxon>
        <taxon>PACMAD clade</taxon>
        <taxon>Panicoideae</taxon>
        <taxon>Andropogonodae</taxon>
        <taxon>Andropogoneae</taxon>
        <taxon>Saccharinae</taxon>
        <taxon>Miscanthus</taxon>
    </lineage>
</organism>
<dbReference type="OrthoDB" id="1274461at2759"/>
<dbReference type="InterPro" id="IPR032675">
    <property type="entry name" value="LRR_dom_sf"/>
</dbReference>
<proteinExistence type="predicted"/>
<keyword evidence="2" id="KW-1185">Reference proteome</keyword>
<accession>A0A811RIQ4</accession>
<dbReference type="Proteomes" id="UP000604825">
    <property type="component" value="Unassembled WGS sequence"/>
</dbReference>
<sequence>MLKLLSYKLHSSIFSCVQLAYLELKGCLLPDSTPGFPGLSNLKYLYVHYTVELEPHLNSAQFGTLAALISGCPGLEQLPVKVAPEVPGVTLKIAAPRLREFQIRACSADWMVEIQNLLPDLAYAKLQLPFFRYAQEGGVEASAYFTGHFAGGGAGVA</sequence>
<dbReference type="AlphaFoldDB" id="A0A811RIQ4"/>
<protein>
    <submittedName>
        <fullName evidence="1">Uncharacterized protein</fullName>
    </submittedName>
</protein>
<dbReference type="Gene3D" id="3.80.10.10">
    <property type="entry name" value="Ribonuclease Inhibitor"/>
    <property type="match status" value="1"/>
</dbReference>
<evidence type="ECO:0000313" key="2">
    <source>
        <dbReference type="Proteomes" id="UP000604825"/>
    </source>
</evidence>
<dbReference type="EMBL" id="CAJGYO010000015">
    <property type="protein sequence ID" value="CAD6269838.1"/>
    <property type="molecule type" value="Genomic_DNA"/>
</dbReference>
<evidence type="ECO:0000313" key="1">
    <source>
        <dbReference type="EMBL" id="CAD6269838.1"/>
    </source>
</evidence>
<comment type="caution">
    <text evidence="1">The sequence shown here is derived from an EMBL/GenBank/DDBJ whole genome shotgun (WGS) entry which is preliminary data.</text>
</comment>
<dbReference type="SUPFAM" id="SSF52047">
    <property type="entry name" value="RNI-like"/>
    <property type="match status" value="1"/>
</dbReference>
<gene>
    <name evidence="1" type="ORF">NCGR_LOCUS53136</name>
</gene>
<name>A0A811RIQ4_9POAL</name>